<evidence type="ECO:0000256" key="5">
    <source>
        <dbReference type="ARBA" id="ARBA00023014"/>
    </source>
</evidence>
<keyword evidence="5" id="KW-0411">Iron-sulfur</keyword>
<evidence type="ECO:0000256" key="6">
    <source>
        <dbReference type="ARBA" id="ARBA00023128"/>
    </source>
</evidence>
<sequence length="531" mass="60572">MRFPHTNALFYTSSSRLKILDSISVEKFFSIPHQNNLSENENKNKNDEDEDEDEDENETPDSYLGFDRSPEAKYGHLKIGMVIFPEFIREQLRLAHKNNPYKYLFNKDVARINAIAQAANQILPPSPDFRDNRILSPCSKRLADVDFSHLSREYNERDALAYATVQSPLTYAPIFRVFSELTRRFPDWAPSSVLDFGCGPGTALWAAKAIWGNRLGTCTGVDLSEAMIDFADKITSKLGGEHAIEAIYRRYLHFHNEKGQFYEMVIASFVLNELDSVPTKEGDRPVLELTLNNLWKSTNSFLVLVERGSPLGSKLIIQARDHILAKGNAQVVAPCPHSGTCPMLGSWCHFSQRSQLPREMMDSMKFKRNITDCRFSYVVLQKKSKDGPPLQESRPQNWPRIIVGPNKLKKRVVLDLCTPEGTLQRHQIPKSCGREQYYDARKSQLGDLWPYHPPTLKPHIHYDFGRAGRVRTDQNRHFSLNDQNATNQNINNNFAGPPADKKGIDGYQEHVSVRFQNEERGPDLDFDGNSV</sequence>
<dbReference type="RefSeq" id="XP_013238863.1">
    <property type="nucleotide sequence ID" value="XM_013383409.1"/>
</dbReference>
<protein>
    <submittedName>
        <fullName evidence="9">Uncharacterized protein</fullName>
    </submittedName>
</protein>
<evidence type="ECO:0000256" key="4">
    <source>
        <dbReference type="ARBA" id="ARBA00023004"/>
    </source>
</evidence>
<feature type="region of interest" description="Disordered" evidence="8">
    <location>
        <begin position="483"/>
        <end position="507"/>
    </location>
</feature>
<evidence type="ECO:0000256" key="3">
    <source>
        <dbReference type="ARBA" id="ARBA00022946"/>
    </source>
</evidence>
<dbReference type="GO" id="GO:0003735">
    <property type="term" value="F:structural constituent of ribosome"/>
    <property type="evidence" value="ECO:0007669"/>
    <property type="project" value="TreeGrafter"/>
</dbReference>
<dbReference type="Proteomes" id="UP000029725">
    <property type="component" value="Unassembled WGS sequence"/>
</dbReference>
<dbReference type="PANTHER" id="PTHR13184:SF5">
    <property type="entry name" value="METHYLTRANSFERASE-LIKE PROTEIN 17, MITOCHONDRIAL"/>
    <property type="match status" value="1"/>
</dbReference>
<dbReference type="GO" id="GO:0046872">
    <property type="term" value="F:metal ion binding"/>
    <property type="evidence" value="ECO:0007669"/>
    <property type="project" value="UniProtKB-KW"/>
</dbReference>
<keyword evidence="4" id="KW-0408">Iron</keyword>
<name>A0A098VTZ6_9MICR</name>
<dbReference type="EMBL" id="JMKJ01000081">
    <property type="protein sequence ID" value="KGG52427.1"/>
    <property type="molecule type" value="Genomic_DNA"/>
</dbReference>
<dbReference type="OrthoDB" id="421327at2759"/>
<comment type="subcellular location">
    <subcellularLocation>
        <location evidence="1">Mitochondrion</location>
    </subcellularLocation>
</comment>
<proteinExistence type="predicted"/>
<dbReference type="GO" id="GO:0005763">
    <property type="term" value="C:mitochondrial small ribosomal subunit"/>
    <property type="evidence" value="ECO:0007669"/>
    <property type="project" value="TreeGrafter"/>
</dbReference>
<evidence type="ECO:0000256" key="1">
    <source>
        <dbReference type="ARBA" id="ARBA00004173"/>
    </source>
</evidence>
<dbReference type="InterPro" id="IPR029063">
    <property type="entry name" value="SAM-dependent_MTases_sf"/>
</dbReference>
<dbReference type="GO" id="GO:0051536">
    <property type="term" value="F:iron-sulfur cluster binding"/>
    <property type="evidence" value="ECO:0007669"/>
    <property type="project" value="UniProtKB-KW"/>
</dbReference>
<dbReference type="GeneID" id="25258684"/>
<evidence type="ECO:0000256" key="7">
    <source>
        <dbReference type="ARBA" id="ARBA00045681"/>
    </source>
</evidence>
<evidence type="ECO:0000256" key="8">
    <source>
        <dbReference type="SAM" id="MobiDB-lite"/>
    </source>
</evidence>
<feature type="region of interest" description="Disordered" evidence="8">
    <location>
        <begin position="35"/>
        <end position="69"/>
    </location>
</feature>
<evidence type="ECO:0000256" key="2">
    <source>
        <dbReference type="ARBA" id="ARBA00022723"/>
    </source>
</evidence>
<keyword evidence="2" id="KW-0479">Metal-binding</keyword>
<dbReference type="Gene3D" id="3.40.50.150">
    <property type="entry name" value="Vaccinia Virus protein VP39"/>
    <property type="match status" value="1"/>
</dbReference>
<dbReference type="VEuPathDB" id="MicrosporidiaDB:DI09_173p10"/>
<dbReference type="InterPro" id="IPR015324">
    <property type="entry name" value="Ribosomal_Rsm22-like"/>
</dbReference>
<gene>
    <name evidence="9" type="ORF">DI09_173p10</name>
</gene>
<feature type="compositionally biased region" description="Low complexity" evidence="8">
    <location>
        <begin position="483"/>
        <end position="493"/>
    </location>
</feature>
<evidence type="ECO:0000313" key="9">
    <source>
        <dbReference type="EMBL" id="KGG52427.1"/>
    </source>
</evidence>
<accession>A0A098VTZ6</accession>
<dbReference type="HOGENOM" id="CLU_512965_0_0_1"/>
<dbReference type="GO" id="GO:0006412">
    <property type="term" value="P:translation"/>
    <property type="evidence" value="ECO:0007669"/>
    <property type="project" value="InterPro"/>
</dbReference>
<organism evidence="9 10">
    <name type="scientific">Mitosporidium daphniae</name>
    <dbReference type="NCBI Taxonomy" id="1485682"/>
    <lineage>
        <taxon>Eukaryota</taxon>
        <taxon>Fungi</taxon>
        <taxon>Fungi incertae sedis</taxon>
        <taxon>Microsporidia</taxon>
        <taxon>Mitosporidium</taxon>
    </lineage>
</organism>
<keyword evidence="3" id="KW-0809">Transit peptide</keyword>
<dbReference type="InterPro" id="IPR052571">
    <property type="entry name" value="Mt_RNA_Methyltransferase"/>
</dbReference>
<comment type="caution">
    <text evidence="9">The sequence shown here is derived from an EMBL/GenBank/DDBJ whole genome shotgun (WGS) entry which is preliminary data.</text>
</comment>
<dbReference type="SUPFAM" id="SSF53335">
    <property type="entry name" value="S-adenosyl-L-methionine-dependent methyltransferases"/>
    <property type="match status" value="1"/>
</dbReference>
<comment type="function">
    <text evidence="7">Mitochondrial ribosome (mitoribosome) assembly factor. Binds at the interface of the head and body domains of the mitochondrial small ribosomal subunit (mt-SSU), occluding the mRNA channel and preventing compaction of the head domain towards the body. Probable inactive methyltransferase: retains the characteristic folding and ability to bind S-adenosyl-L-methionine, but it probably lost its methyltransferase activity.</text>
</comment>
<dbReference type="AlphaFoldDB" id="A0A098VTZ6"/>
<dbReference type="GO" id="GO:0008168">
    <property type="term" value="F:methyltransferase activity"/>
    <property type="evidence" value="ECO:0007669"/>
    <property type="project" value="InterPro"/>
</dbReference>
<reference evidence="9 10" key="1">
    <citation type="submission" date="2014-04" db="EMBL/GenBank/DDBJ databases">
        <title>A new species of microsporidia sheds light on the evolution of extreme parasitism.</title>
        <authorList>
            <person name="Haag K.L."/>
            <person name="James T.Y."/>
            <person name="Larsson R."/>
            <person name="Schaer T.M."/>
            <person name="Refardt D."/>
            <person name="Pombert J.-F."/>
            <person name="Ebert D."/>
        </authorList>
    </citation>
    <scope>NUCLEOTIDE SEQUENCE [LARGE SCALE GENOMIC DNA]</scope>
    <source>
        <strain evidence="9 10">UGP3</strain>
        <tissue evidence="9">Spores</tissue>
    </source>
</reference>
<evidence type="ECO:0000313" key="10">
    <source>
        <dbReference type="Proteomes" id="UP000029725"/>
    </source>
</evidence>
<feature type="compositionally biased region" description="Acidic residues" evidence="8">
    <location>
        <begin position="47"/>
        <end position="59"/>
    </location>
</feature>
<dbReference type="PANTHER" id="PTHR13184">
    <property type="entry name" value="37S RIBOSOMAL PROTEIN S22"/>
    <property type="match status" value="1"/>
</dbReference>
<dbReference type="Pfam" id="PF09243">
    <property type="entry name" value="Rsm22"/>
    <property type="match status" value="1"/>
</dbReference>
<keyword evidence="6" id="KW-0496">Mitochondrion</keyword>
<keyword evidence="10" id="KW-1185">Reference proteome</keyword>